<feature type="transmembrane region" description="Helical" evidence="1">
    <location>
        <begin position="235"/>
        <end position="253"/>
    </location>
</feature>
<name>A0A1E3AAB1_9FIRM</name>
<keyword evidence="3" id="KW-0808">Transferase</keyword>
<feature type="transmembrane region" description="Helical" evidence="1">
    <location>
        <begin position="335"/>
        <end position="354"/>
    </location>
</feature>
<comment type="caution">
    <text evidence="3">The sequence shown here is derived from an EMBL/GenBank/DDBJ whole genome shotgun (WGS) entry which is preliminary data.</text>
</comment>
<dbReference type="GO" id="GO:0016747">
    <property type="term" value="F:acyltransferase activity, transferring groups other than amino-acyl groups"/>
    <property type="evidence" value="ECO:0007669"/>
    <property type="project" value="InterPro"/>
</dbReference>
<feature type="domain" description="N-acetyltransferase" evidence="2">
    <location>
        <begin position="6"/>
        <end position="144"/>
    </location>
</feature>
<dbReference type="Gene3D" id="3.40.630.30">
    <property type="match status" value="1"/>
</dbReference>
<dbReference type="InterPro" id="IPR016181">
    <property type="entry name" value="Acyl_CoA_acyltransferase"/>
</dbReference>
<protein>
    <submittedName>
        <fullName evidence="3">Acetyltransferase (GNAT) family protein</fullName>
    </submittedName>
</protein>
<dbReference type="PROSITE" id="PS51186">
    <property type="entry name" value="GNAT"/>
    <property type="match status" value="1"/>
</dbReference>
<reference evidence="3 4" key="1">
    <citation type="submission" date="2016-07" db="EMBL/GenBank/DDBJ databases">
        <title>Characterization of isolates of Eisenbergiella tayi derived from blood cultures, using whole genome sequencing.</title>
        <authorList>
            <person name="Burdz T."/>
            <person name="Wiebe D."/>
            <person name="Huynh C."/>
            <person name="Bernard K."/>
        </authorList>
    </citation>
    <scope>NUCLEOTIDE SEQUENCE [LARGE SCALE GENOMIC DNA]</scope>
    <source>
        <strain evidence="3 4">NML 110608</strain>
    </source>
</reference>
<dbReference type="SUPFAM" id="SSF55729">
    <property type="entry name" value="Acyl-CoA N-acyltransferases (Nat)"/>
    <property type="match status" value="1"/>
</dbReference>
<dbReference type="RefSeq" id="WP_069151643.1">
    <property type="nucleotide sequence ID" value="NZ_MCGH01000002.1"/>
</dbReference>
<evidence type="ECO:0000259" key="2">
    <source>
        <dbReference type="PROSITE" id="PS51186"/>
    </source>
</evidence>
<feature type="transmembrane region" description="Helical" evidence="1">
    <location>
        <begin position="204"/>
        <end position="223"/>
    </location>
</feature>
<keyword evidence="1" id="KW-1133">Transmembrane helix</keyword>
<dbReference type="Proteomes" id="UP000094067">
    <property type="component" value="Unassembled WGS sequence"/>
</dbReference>
<feature type="transmembrane region" description="Helical" evidence="1">
    <location>
        <begin position="172"/>
        <end position="192"/>
    </location>
</feature>
<dbReference type="Pfam" id="PF00583">
    <property type="entry name" value="Acetyltransf_1"/>
    <property type="match status" value="1"/>
</dbReference>
<evidence type="ECO:0000313" key="4">
    <source>
        <dbReference type="Proteomes" id="UP000094067"/>
    </source>
</evidence>
<feature type="transmembrane region" description="Helical" evidence="1">
    <location>
        <begin position="306"/>
        <end position="329"/>
    </location>
</feature>
<evidence type="ECO:0000256" key="1">
    <source>
        <dbReference type="SAM" id="Phobius"/>
    </source>
</evidence>
<dbReference type="EMBL" id="MCGH01000002">
    <property type="protein sequence ID" value="ODM05341.1"/>
    <property type="molecule type" value="Genomic_DNA"/>
</dbReference>
<sequence>MNKEKLIIREMKEGEEREIVKTGRRAFPAFEALFVESPRMAMAAVYEDKIIGGIIYKFISSGGKRIAYISEAFVDPDYHGSGVGTKLYKETFCHIWDQGCDGMTALVKDDNVASWKLFMENGFKRAGAFEVIRQAGIYGALLQYLKTPVPFAVGMDFYMVMKETSVKEKDTGVCQLFSFLASNFLLLLPVWLQLFRKSPQSLPVFMSAYFTVLALFVLTRYAGTLFSRRSWKFRFNNGGSFLTVLLGLFGNTFPMNGNWYPDKYENTPAFRRDMAIPEIIKWAVFSLAALLAFTGIPYLRSVSQIICYYLIFIIIPLYPFEALGAGRIYRFSRLLWLFTAVLTVLELTLVFHFAG</sequence>
<keyword evidence="1" id="KW-0472">Membrane</keyword>
<dbReference type="InterPro" id="IPR000182">
    <property type="entry name" value="GNAT_dom"/>
</dbReference>
<dbReference type="CDD" id="cd04301">
    <property type="entry name" value="NAT_SF"/>
    <property type="match status" value="1"/>
</dbReference>
<accession>A0A1E3AAB1</accession>
<organism evidence="3 4">
    <name type="scientific">Eisenbergiella tayi</name>
    <dbReference type="NCBI Taxonomy" id="1432052"/>
    <lineage>
        <taxon>Bacteria</taxon>
        <taxon>Bacillati</taxon>
        <taxon>Bacillota</taxon>
        <taxon>Clostridia</taxon>
        <taxon>Lachnospirales</taxon>
        <taxon>Lachnospiraceae</taxon>
        <taxon>Eisenbergiella</taxon>
    </lineage>
</organism>
<dbReference type="AlphaFoldDB" id="A0A1E3AAB1"/>
<proteinExistence type="predicted"/>
<evidence type="ECO:0000313" key="3">
    <source>
        <dbReference type="EMBL" id="ODM05341.1"/>
    </source>
</evidence>
<gene>
    <name evidence="3" type="ORF">BEI61_01229</name>
</gene>
<feature type="transmembrane region" description="Helical" evidence="1">
    <location>
        <begin position="279"/>
        <end position="299"/>
    </location>
</feature>
<keyword evidence="1" id="KW-0812">Transmembrane</keyword>